<sequence length="109" mass="11157">MGIDFISYGYATAVAMGGVMGYVKAGSVPSLGAGLLFGSLLGYGAYQLSENPSNYYLTLGTSTVLGGIMGMRFMNSGKFMPPGLIALMSLAMVARLGARAAGLTGNKIE</sequence>
<organism evidence="7 8">
    <name type="scientific">Halocaridina rubra</name>
    <name type="common">Hawaiian red shrimp</name>
    <dbReference type="NCBI Taxonomy" id="373956"/>
    <lineage>
        <taxon>Eukaryota</taxon>
        <taxon>Metazoa</taxon>
        <taxon>Ecdysozoa</taxon>
        <taxon>Arthropoda</taxon>
        <taxon>Crustacea</taxon>
        <taxon>Multicrustacea</taxon>
        <taxon>Malacostraca</taxon>
        <taxon>Eumalacostraca</taxon>
        <taxon>Eucarida</taxon>
        <taxon>Decapoda</taxon>
        <taxon>Pleocyemata</taxon>
        <taxon>Caridea</taxon>
        <taxon>Atyoidea</taxon>
        <taxon>Atyidae</taxon>
        <taxon>Halocaridina</taxon>
    </lineage>
</organism>
<dbReference type="InterPro" id="IPR044890">
    <property type="entry name" value="TMEM14_sf"/>
</dbReference>
<evidence type="ECO:0000256" key="6">
    <source>
        <dbReference type="SAM" id="Phobius"/>
    </source>
</evidence>
<gene>
    <name evidence="7" type="primary">TMEM14C</name>
    <name evidence="7" type="ORF">SK128_006481</name>
</gene>
<evidence type="ECO:0000256" key="1">
    <source>
        <dbReference type="ARBA" id="ARBA00004370"/>
    </source>
</evidence>
<accession>A0AAN8XD34</accession>
<dbReference type="GO" id="GO:0070453">
    <property type="term" value="P:regulation of heme biosynthetic process"/>
    <property type="evidence" value="ECO:0007669"/>
    <property type="project" value="TreeGrafter"/>
</dbReference>
<dbReference type="AlphaFoldDB" id="A0AAN8XD34"/>
<feature type="transmembrane region" description="Helical" evidence="6">
    <location>
        <begin position="31"/>
        <end position="48"/>
    </location>
</feature>
<evidence type="ECO:0000256" key="2">
    <source>
        <dbReference type="ARBA" id="ARBA00007590"/>
    </source>
</evidence>
<dbReference type="InterPro" id="IPR005349">
    <property type="entry name" value="TMEM14"/>
</dbReference>
<dbReference type="Gene3D" id="1.10.10.1740">
    <property type="entry name" value="Transmembrane protein 14-like"/>
    <property type="match status" value="1"/>
</dbReference>
<keyword evidence="5 6" id="KW-0472">Membrane</keyword>
<comment type="similarity">
    <text evidence="2">Belongs to the TMEM14 family.</text>
</comment>
<dbReference type="Pfam" id="PF03647">
    <property type="entry name" value="Tmemb_14"/>
    <property type="match status" value="1"/>
</dbReference>
<comment type="caution">
    <text evidence="7">The sequence shown here is derived from an EMBL/GenBank/DDBJ whole genome shotgun (WGS) entry which is preliminary data.</text>
</comment>
<evidence type="ECO:0000313" key="8">
    <source>
        <dbReference type="Proteomes" id="UP001381693"/>
    </source>
</evidence>
<dbReference type="PANTHER" id="PTHR12668">
    <property type="entry name" value="TRANSMEMBRANE PROTEIN 14, 15"/>
    <property type="match status" value="1"/>
</dbReference>
<protein>
    <submittedName>
        <fullName evidence="7">Transmembrane protein 14C</fullName>
    </submittedName>
</protein>
<feature type="transmembrane region" description="Helical" evidence="6">
    <location>
        <begin position="79"/>
        <end position="98"/>
    </location>
</feature>
<keyword evidence="4 6" id="KW-1133">Transmembrane helix</keyword>
<reference evidence="7 8" key="1">
    <citation type="submission" date="2023-11" db="EMBL/GenBank/DDBJ databases">
        <title>Halocaridina rubra genome assembly.</title>
        <authorList>
            <person name="Smith C."/>
        </authorList>
    </citation>
    <scope>NUCLEOTIDE SEQUENCE [LARGE SCALE GENOMIC DNA]</scope>
    <source>
        <strain evidence="7">EP-1</strain>
        <tissue evidence="7">Whole</tissue>
    </source>
</reference>
<proteinExistence type="inferred from homology"/>
<evidence type="ECO:0000256" key="5">
    <source>
        <dbReference type="ARBA" id="ARBA00023136"/>
    </source>
</evidence>
<keyword evidence="8" id="KW-1185">Reference proteome</keyword>
<keyword evidence="3 6" id="KW-0812">Transmembrane</keyword>
<dbReference type="Proteomes" id="UP001381693">
    <property type="component" value="Unassembled WGS sequence"/>
</dbReference>
<dbReference type="PANTHER" id="PTHR12668:SF43">
    <property type="entry name" value="TRANSMEMBRANE PROTEIN 14 HOMOLOG"/>
    <property type="match status" value="1"/>
</dbReference>
<dbReference type="EMBL" id="JAXCGZ010009867">
    <property type="protein sequence ID" value="KAK7076084.1"/>
    <property type="molecule type" value="Genomic_DNA"/>
</dbReference>
<evidence type="ECO:0000256" key="4">
    <source>
        <dbReference type="ARBA" id="ARBA00022989"/>
    </source>
</evidence>
<evidence type="ECO:0000313" key="7">
    <source>
        <dbReference type="EMBL" id="KAK7076084.1"/>
    </source>
</evidence>
<feature type="transmembrane region" description="Helical" evidence="6">
    <location>
        <begin position="55"/>
        <end position="73"/>
    </location>
</feature>
<evidence type="ECO:0000256" key="3">
    <source>
        <dbReference type="ARBA" id="ARBA00022692"/>
    </source>
</evidence>
<dbReference type="GO" id="GO:0031966">
    <property type="term" value="C:mitochondrial membrane"/>
    <property type="evidence" value="ECO:0007669"/>
    <property type="project" value="TreeGrafter"/>
</dbReference>
<name>A0AAN8XD34_HALRR</name>
<comment type="subcellular location">
    <subcellularLocation>
        <location evidence="1">Membrane</location>
    </subcellularLocation>
</comment>